<dbReference type="PROSITE" id="PS50850">
    <property type="entry name" value="MFS"/>
    <property type="match status" value="1"/>
</dbReference>
<evidence type="ECO:0000256" key="7">
    <source>
        <dbReference type="SAM" id="Phobius"/>
    </source>
</evidence>
<keyword evidence="2" id="KW-1003">Cell membrane</keyword>
<feature type="region of interest" description="Disordered" evidence="6">
    <location>
        <begin position="414"/>
        <end position="434"/>
    </location>
</feature>
<dbReference type="InterPro" id="IPR011701">
    <property type="entry name" value="MFS"/>
</dbReference>
<feature type="domain" description="Major facilitator superfamily (MFS) profile" evidence="8">
    <location>
        <begin position="221"/>
        <end position="434"/>
    </location>
</feature>
<feature type="transmembrane region" description="Helical" evidence="7">
    <location>
        <begin position="269"/>
        <end position="290"/>
    </location>
</feature>
<evidence type="ECO:0000256" key="4">
    <source>
        <dbReference type="ARBA" id="ARBA00022989"/>
    </source>
</evidence>
<keyword evidence="4 7" id="KW-1133">Transmembrane helix</keyword>
<evidence type="ECO:0000313" key="9">
    <source>
        <dbReference type="EMBL" id="MFC5064679.1"/>
    </source>
</evidence>
<feature type="transmembrane region" description="Helical" evidence="7">
    <location>
        <begin position="359"/>
        <end position="382"/>
    </location>
</feature>
<keyword evidence="5 7" id="KW-0472">Membrane</keyword>
<name>A0ABV9YTJ6_9PSEU</name>
<protein>
    <submittedName>
        <fullName evidence="9">MFS transporter</fullName>
    </submittedName>
</protein>
<dbReference type="Proteomes" id="UP001595947">
    <property type="component" value="Unassembled WGS sequence"/>
</dbReference>
<dbReference type="Gene3D" id="1.20.1250.20">
    <property type="entry name" value="MFS general substrate transporter like domains"/>
    <property type="match status" value="1"/>
</dbReference>
<keyword evidence="10" id="KW-1185">Reference proteome</keyword>
<dbReference type="InterPro" id="IPR020846">
    <property type="entry name" value="MFS_dom"/>
</dbReference>
<evidence type="ECO:0000256" key="1">
    <source>
        <dbReference type="ARBA" id="ARBA00004651"/>
    </source>
</evidence>
<feature type="transmembrane region" description="Helical" evidence="7">
    <location>
        <begin position="302"/>
        <end position="319"/>
    </location>
</feature>
<reference evidence="10" key="1">
    <citation type="journal article" date="2019" name="Int. J. Syst. Evol. Microbiol.">
        <title>The Global Catalogue of Microorganisms (GCM) 10K type strain sequencing project: providing services to taxonomists for standard genome sequencing and annotation.</title>
        <authorList>
            <consortium name="The Broad Institute Genomics Platform"/>
            <consortium name="The Broad Institute Genome Sequencing Center for Infectious Disease"/>
            <person name="Wu L."/>
            <person name="Ma J."/>
        </authorList>
    </citation>
    <scope>NUCLEOTIDE SEQUENCE [LARGE SCALE GENOMIC DNA]</scope>
    <source>
        <strain evidence="10">CGMCC 4.7093</strain>
    </source>
</reference>
<sequence length="434" mass="43631">MTGGDHDEADHDGDGATFTDALAVPAFRRLWVGQLLSVLGDQVARVALSVLVFERTSSAALTALTYALTFLPDLVAGPLLSGLADRFPRRTTMVVTDLARAGLVAVMAVPGMPLPALVVLLVAVQMLAAPFLAARSAILPHLLPGDRYVAGAAVMGTTYQSAQVLGFALGGPLVAAVGVSPALAANAATFVVSAVVLRLGVPEQQAPQERPDDEVAAWRRELARVAAGARVVGGDPRLRSLIGLACVSAFVVTVEGLAAPYAAELGAGTAAVGLLLAANPLGQALGIVLLTRLVRPGRRPRLLGPLAVASCVPLVVSALGPPLPVLVAAWVVSGLACAYQVPANAAFVAAVPDARRGQAFGLAVTALRVTQGLGVLLAGLVAQGSSPSTAVAVGGAAGVVVALLAAGAWRRAQDGAEGARTHDDPDPSEGVGAT</sequence>
<evidence type="ECO:0000313" key="10">
    <source>
        <dbReference type="Proteomes" id="UP001595947"/>
    </source>
</evidence>
<feature type="transmembrane region" description="Helical" evidence="7">
    <location>
        <begin position="182"/>
        <end position="201"/>
    </location>
</feature>
<evidence type="ECO:0000256" key="3">
    <source>
        <dbReference type="ARBA" id="ARBA00022692"/>
    </source>
</evidence>
<feature type="compositionally biased region" description="Basic and acidic residues" evidence="6">
    <location>
        <begin position="414"/>
        <end position="425"/>
    </location>
</feature>
<accession>A0ABV9YTJ6</accession>
<dbReference type="SUPFAM" id="SSF103473">
    <property type="entry name" value="MFS general substrate transporter"/>
    <property type="match status" value="1"/>
</dbReference>
<feature type="transmembrane region" description="Helical" evidence="7">
    <location>
        <begin position="388"/>
        <end position="409"/>
    </location>
</feature>
<gene>
    <name evidence="9" type="ORF">ACFPBZ_20825</name>
</gene>
<dbReference type="PANTHER" id="PTHR23513">
    <property type="entry name" value="INTEGRAL MEMBRANE EFFLUX PROTEIN-RELATED"/>
    <property type="match status" value="1"/>
</dbReference>
<comment type="caution">
    <text evidence="9">The sequence shown here is derived from an EMBL/GenBank/DDBJ whole genome shotgun (WGS) entry which is preliminary data.</text>
</comment>
<evidence type="ECO:0000256" key="2">
    <source>
        <dbReference type="ARBA" id="ARBA00022475"/>
    </source>
</evidence>
<feature type="transmembrane region" description="Helical" evidence="7">
    <location>
        <begin position="325"/>
        <end position="347"/>
    </location>
</feature>
<dbReference type="EMBL" id="JBHSIV010000025">
    <property type="protein sequence ID" value="MFC5064679.1"/>
    <property type="molecule type" value="Genomic_DNA"/>
</dbReference>
<feature type="transmembrane region" description="Helical" evidence="7">
    <location>
        <begin position="241"/>
        <end position="263"/>
    </location>
</feature>
<dbReference type="InterPro" id="IPR036259">
    <property type="entry name" value="MFS_trans_sf"/>
</dbReference>
<proteinExistence type="predicted"/>
<dbReference type="Pfam" id="PF07690">
    <property type="entry name" value="MFS_1"/>
    <property type="match status" value="1"/>
</dbReference>
<organism evidence="9 10">
    <name type="scientific">Actinomycetospora atypica</name>
    <dbReference type="NCBI Taxonomy" id="1290095"/>
    <lineage>
        <taxon>Bacteria</taxon>
        <taxon>Bacillati</taxon>
        <taxon>Actinomycetota</taxon>
        <taxon>Actinomycetes</taxon>
        <taxon>Pseudonocardiales</taxon>
        <taxon>Pseudonocardiaceae</taxon>
        <taxon>Actinomycetospora</taxon>
    </lineage>
</organism>
<feature type="transmembrane region" description="Helical" evidence="7">
    <location>
        <begin position="59"/>
        <end position="80"/>
    </location>
</feature>
<dbReference type="PANTHER" id="PTHR23513:SF11">
    <property type="entry name" value="STAPHYLOFERRIN A TRANSPORTER"/>
    <property type="match status" value="1"/>
</dbReference>
<dbReference type="CDD" id="cd06173">
    <property type="entry name" value="MFS_MefA_like"/>
    <property type="match status" value="1"/>
</dbReference>
<dbReference type="RefSeq" id="WP_378038022.1">
    <property type="nucleotide sequence ID" value="NZ_JBHSIV010000025.1"/>
</dbReference>
<evidence type="ECO:0000259" key="8">
    <source>
        <dbReference type="PROSITE" id="PS50850"/>
    </source>
</evidence>
<keyword evidence="3 7" id="KW-0812">Transmembrane</keyword>
<evidence type="ECO:0000256" key="5">
    <source>
        <dbReference type="ARBA" id="ARBA00023136"/>
    </source>
</evidence>
<comment type="subcellular location">
    <subcellularLocation>
        <location evidence="1">Cell membrane</location>
        <topology evidence="1">Multi-pass membrane protein</topology>
    </subcellularLocation>
</comment>
<evidence type="ECO:0000256" key="6">
    <source>
        <dbReference type="SAM" id="MobiDB-lite"/>
    </source>
</evidence>